<keyword evidence="3" id="KW-1185">Reference proteome</keyword>
<feature type="domain" description="A-factor biosynthesis hotdog" evidence="1">
    <location>
        <begin position="186"/>
        <end position="300"/>
    </location>
</feature>
<dbReference type="InterPro" id="IPR047757">
    <property type="entry name" value="AfsA-like"/>
</dbReference>
<evidence type="ECO:0000259" key="1">
    <source>
        <dbReference type="Pfam" id="PF03756"/>
    </source>
</evidence>
<dbReference type="InterPro" id="IPR005509">
    <property type="entry name" value="AfsA_hotdog_dom"/>
</dbReference>
<evidence type="ECO:0000313" key="3">
    <source>
        <dbReference type="Proteomes" id="UP001595824"/>
    </source>
</evidence>
<dbReference type="Proteomes" id="UP001595824">
    <property type="component" value="Unassembled WGS sequence"/>
</dbReference>
<feature type="domain" description="A-factor biosynthesis hotdog" evidence="1">
    <location>
        <begin position="15"/>
        <end position="149"/>
    </location>
</feature>
<gene>
    <name evidence="2" type="ORF">ACFPC0_23725</name>
</gene>
<protein>
    <submittedName>
        <fullName evidence="2">ScbA/BarX family gamma-butyrolactone biosynthesis protein</fullName>
    </submittedName>
</protein>
<dbReference type="Pfam" id="PF03756">
    <property type="entry name" value="AfsA"/>
    <property type="match status" value="2"/>
</dbReference>
<name>A0ABV8TJQ3_9ACTN</name>
<sequence>MATLPRLTTTVPKEYVHRACLAEVFLTGCTSQEDHRFSLTGQWPRAHMLFNRSDGNGHDPLQVAETFRQAGMFLAHAELGVPLTHQFVMWNLSYTTYPQHLGISLSPTDFELEASCAEITWRRGMAASLRLELSIVRDGVLVAHGAGTFSTVPPAVYERLRANRTPGPDDAFDLAASRVPLDPASVGRTSRADVVLTATDSPTRWLLTPDLAHPILFDHAGDHLPGMVLLEGGRQAACAALAPRGLVPASATTEFVRYAELDRPCWLDITRVTPEAGGMTTVQVAAHQDGETVFTSTITGPVC</sequence>
<reference evidence="3" key="1">
    <citation type="journal article" date="2019" name="Int. J. Syst. Evol. Microbiol.">
        <title>The Global Catalogue of Microorganisms (GCM) 10K type strain sequencing project: providing services to taxonomists for standard genome sequencing and annotation.</title>
        <authorList>
            <consortium name="The Broad Institute Genomics Platform"/>
            <consortium name="The Broad Institute Genome Sequencing Center for Infectious Disease"/>
            <person name="Wu L."/>
            <person name="Ma J."/>
        </authorList>
    </citation>
    <scope>NUCLEOTIDE SEQUENCE [LARGE SCALE GENOMIC DNA]</scope>
    <source>
        <strain evidence="3">PCU 347</strain>
    </source>
</reference>
<organism evidence="2 3">
    <name type="scientific">Streptomyces andamanensis</name>
    <dbReference type="NCBI Taxonomy" id="1565035"/>
    <lineage>
        <taxon>Bacteria</taxon>
        <taxon>Bacillati</taxon>
        <taxon>Actinomycetota</taxon>
        <taxon>Actinomycetes</taxon>
        <taxon>Kitasatosporales</taxon>
        <taxon>Streptomycetaceae</taxon>
        <taxon>Streptomyces</taxon>
    </lineage>
</organism>
<dbReference type="RefSeq" id="WP_026252817.1">
    <property type="nucleotide sequence ID" value="NZ_JBHSDP010000024.1"/>
</dbReference>
<proteinExistence type="predicted"/>
<dbReference type="SUPFAM" id="SSF54637">
    <property type="entry name" value="Thioesterase/thiol ester dehydrase-isomerase"/>
    <property type="match status" value="1"/>
</dbReference>
<accession>A0ABV8TJQ3</accession>
<dbReference type="NCBIfam" id="NF041195">
    <property type="entry name" value="ScbA_BarX_GamBu"/>
    <property type="match status" value="1"/>
</dbReference>
<dbReference type="EMBL" id="JBHSDP010000024">
    <property type="protein sequence ID" value="MFC4330738.1"/>
    <property type="molecule type" value="Genomic_DNA"/>
</dbReference>
<comment type="caution">
    <text evidence="2">The sequence shown here is derived from an EMBL/GenBank/DDBJ whole genome shotgun (WGS) entry which is preliminary data.</text>
</comment>
<dbReference type="InterPro" id="IPR029069">
    <property type="entry name" value="HotDog_dom_sf"/>
</dbReference>
<evidence type="ECO:0000313" key="2">
    <source>
        <dbReference type="EMBL" id="MFC4330738.1"/>
    </source>
</evidence>